<reference evidence="1 2" key="1">
    <citation type="submission" date="2016-11" db="EMBL/GenBank/DDBJ databases">
        <authorList>
            <person name="Varghese N."/>
            <person name="Submissions S."/>
        </authorList>
    </citation>
    <scope>NUCLEOTIDE SEQUENCE [LARGE SCALE GENOMIC DNA]</scope>
    <source>
        <strain evidence="1 2">FD</strain>
    </source>
</reference>
<sequence length="66" mass="7322">MGNRKSFKNHLTKGTGNGNHAFAFRNITINGVYKNFLLVEFGDLTYIIAGFNLFGDLDPQEAVQSV</sequence>
<evidence type="ECO:0000313" key="2">
    <source>
        <dbReference type="Proteomes" id="UP000184012"/>
    </source>
</evidence>
<dbReference type="RefSeq" id="WP_200805553.1">
    <property type="nucleotide sequence ID" value="NZ_DBFXFH010000007.1"/>
</dbReference>
<name>A0AB74F3K0_9FIRM</name>
<organism evidence="1 2">
    <name type="scientific">Eubacterium callanderi</name>
    <dbReference type="NCBI Taxonomy" id="53442"/>
    <lineage>
        <taxon>Bacteria</taxon>
        <taxon>Bacillati</taxon>
        <taxon>Bacillota</taxon>
        <taxon>Clostridia</taxon>
        <taxon>Eubacteriales</taxon>
        <taxon>Eubacteriaceae</taxon>
        <taxon>Eubacterium</taxon>
    </lineage>
</organism>
<dbReference type="AlphaFoldDB" id="A0AB74F3K0"/>
<dbReference type="Proteomes" id="UP000184012">
    <property type="component" value="Unassembled WGS sequence"/>
</dbReference>
<proteinExistence type="predicted"/>
<gene>
    <name evidence="1" type="ORF">SAMN04515649_1132</name>
</gene>
<accession>A0AB74F3K0</accession>
<protein>
    <submittedName>
        <fullName evidence="1">Uncharacterized protein</fullName>
    </submittedName>
</protein>
<dbReference type="EMBL" id="FRBP01000013">
    <property type="protein sequence ID" value="SHM21247.1"/>
    <property type="molecule type" value="Genomic_DNA"/>
</dbReference>
<comment type="caution">
    <text evidence="1">The sequence shown here is derived from an EMBL/GenBank/DDBJ whole genome shotgun (WGS) entry which is preliminary data.</text>
</comment>
<evidence type="ECO:0000313" key="1">
    <source>
        <dbReference type="EMBL" id="SHM21247.1"/>
    </source>
</evidence>